<dbReference type="Pfam" id="PF13433">
    <property type="entry name" value="Peripla_BP_5"/>
    <property type="match status" value="1"/>
</dbReference>
<accession>A0A6L9MD59</accession>
<comment type="caution">
    <text evidence="1">The sequence shown here is derived from an EMBL/GenBank/DDBJ whole genome shotgun (WGS) entry which is preliminary data.</text>
</comment>
<dbReference type="PANTHER" id="PTHR47628:SF1">
    <property type="entry name" value="ALIPHATIC AMIDASE EXPRESSION-REGULATING PROTEIN"/>
    <property type="match status" value="1"/>
</dbReference>
<dbReference type="EMBL" id="JAAAMJ010000001">
    <property type="protein sequence ID" value="NDV85601.1"/>
    <property type="molecule type" value="Genomic_DNA"/>
</dbReference>
<protein>
    <submittedName>
        <fullName evidence="1">Transporter substrate-binding protein</fullName>
    </submittedName>
</protein>
<proteinExistence type="predicted"/>
<organism evidence="1 2">
    <name type="scientific">Aurantimonas aggregata</name>
    <dbReference type="NCBI Taxonomy" id="2047720"/>
    <lineage>
        <taxon>Bacteria</taxon>
        <taxon>Pseudomonadati</taxon>
        <taxon>Pseudomonadota</taxon>
        <taxon>Alphaproteobacteria</taxon>
        <taxon>Hyphomicrobiales</taxon>
        <taxon>Aurantimonadaceae</taxon>
        <taxon>Aurantimonas</taxon>
    </lineage>
</organism>
<dbReference type="Proteomes" id="UP000476332">
    <property type="component" value="Unassembled WGS sequence"/>
</dbReference>
<dbReference type="Gene3D" id="3.40.50.2300">
    <property type="match status" value="2"/>
</dbReference>
<gene>
    <name evidence="1" type="ORF">GTW51_02695</name>
</gene>
<dbReference type="PANTHER" id="PTHR47628">
    <property type="match status" value="1"/>
</dbReference>
<dbReference type="InterPro" id="IPR028082">
    <property type="entry name" value="Peripla_BP_I"/>
</dbReference>
<sequence>MKRRIEIGILYSRSGNYQLLSDACRAGAMSAIAAVNRDTALGVALVPVERDPEGRVERYAPLCEEILRDTEARHVIGCITSWSRKEVIPVLEKTGGTLWYACPYEGFESNDHVVYMHACPNQHLVPLLGHVVPRFGADAFLIGSNYIWGWETNRVARDLVGDAGGRVLGERYLPLGDTDVSRLIDEIRATRPNFVLNHLIGPSSYAFFAAYEELAREDPYFAAASCPILSCNLTEIELPAIGAAAEGHIAVGPYFHDRTKPWPDHAAEPAFAARPSSFFAAAYSAVLVLADRLSADLDGQTAQRVPDFAGRLFATPFGEIAIDPQTQHASLPVRIGRVREGGFDVVEESARRVDPDPYLSRYDPTRVFPRPVLRAVS</sequence>
<keyword evidence="2" id="KW-1185">Reference proteome</keyword>
<reference evidence="1 2" key="1">
    <citation type="submission" date="2020-01" db="EMBL/GenBank/DDBJ databases">
        <title>Genomes of bacteria type strains.</title>
        <authorList>
            <person name="Chen J."/>
            <person name="Zhu S."/>
            <person name="Chen J."/>
        </authorList>
    </citation>
    <scope>NUCLEOTIDE SEQUENCE [LARGE SCALE GENOMIC DNA]</scope>
    <source>
        <strain evidence="1 2">KCTC 52919</strain>
    </source>
</reference>
<dbReference type="SUPFAM" id="SSF53822">
    <property type="entry name" value="Periplasmic binding protein-like I"/>
    <property type="match status" value="1"/>
</dbReference>
<dbReference type="RefSeq" id="WP_163042316.1">
    <property type="nucleotide sequence ID" value="NZ_JAAAMJ010000001.1"/>
</dbReference>
<dbReference type="AlphaFoldDB" id="A0A6L9MD59"/>
<evidence type="ECO:0000313" key="2">
    <source>
        <dbReference type="Proteomes" id="UP000476332"/>
    </source>
</evidence>
<name>A0A6L9MD59_9HYPH</name>
<evidence type="ECO:0000313" key="1">
    <source>
        <dbReference type="EMBL" id="NDV85601.1"/>
    </source>
</evidence>